<organism evidence="1 2">
    <name type="scientific">Limibacillus halophilus</name>
    <dbReference type="NCBI Taxonomy" id="1579333"/>
    <lineage>
        <taxon>Bacteria</taxon>
        <taxon>Pseudomonadati</taxon>
        <taxon>Pseudomonadota</taxon>
        <taxon>Alphaproteobacteria</taxon>
        <taxon>Rhodospirillales</taxon>
        <taxon>Rhodovibrionaceae</taxon>
        <taxon>Limibacillus</taxon>
    </lineage>
</organism>
<keyword evidence="2" id="KW-1185">Reference proteome</keyword>
<dbReference type="AlphaFoldDB" id="A0A839SS71"/>
<protein>
    <submittedName>
        <fullName evidence="1">Uncharacterized protein</fullName>
    </submittedName>
</protein>
<name>A0A839SS71_9PROT</name>
<gene>
    <name evidence="1" type="ORF">FHR98_001601</name>
</gene>
<sequence length="39" mass="4121">MQCNSNIDFSPVSVPRASLLTDMTQIKVLSSGAAIIALK</sequence>
<dbReference type="Proteomes" id="UP000581135">
    <property type="component" value="Unassembled WGS sequence"/>
</dbReference>
<proteinExistence type="predicted"/>
<reference evidence="1 2" key="1">
    <citation type="submission" date="2020-08" db="EMBL/GenBank/DDBJ databases">
        <title>Genomic Encyclopedia of Type Strains, Phase III (KMG-III): the genomes of soil and plant-associated and newly described type strains.</title>
        <authorList>
            <person name="Whitman W."/>
        </authorList>
    </citation>
    <scope>NUCLEOTIDE SEQUENCE [LARGE SCALE GENOMIC DNA]</scope>
    <source>
        <strain evidence="1 2">CECT 8803</strain>
    </source>
</reference>
<comment type="caution">
    <text evidence="1">The sequence shown here is derived from an EMBL/GenBank/DDBJ whole genome shotgun (WGS) entry which is preliminary data.</text>
</comment>
<evidence type="ECO:0000313" key="2">
    <source>
        <dbReference type="Proteomes" id="UP000581135"/>
    </source>
</evidence>
<accession>A0A839SS71</accession>
<evidence type="ECO:0000313" key="1">
    <source>
        <dbReference type="EMBL" id="MBB3065322.1"/>
    </source>
</evidence>
<dbReference type="EMBL" id="JACHXA010000003">
    <property type="protein sequence ID" value="MBB3065322.1"/>
    <property type="molecule type" value="Genomic_DNA"/>
</dbReference>